<keyword evidence="4" id="KW-1185">Reference proteome</keyword>
<feature type="transmembrane region" description="Helical" evidence="2">
    <location>
        <begin position="67"/>
        <end position="86"/>
    </location>
</feature>
<sequence>MAWPRLHPRPTRSHPADSVDPPQPDYPRVFLFVLGPLFILFGWLLPLPKNAASLPSHFSIFRRFVSTPFMSFSTTVPLNLCGLSLFRRERKKKKRGKKRTPPALWPEAPGGTTAPPMTSHLATIHFCSTAIQIPFGRELSIRGST</sequence>
<reference evidence="3" key="2">
    <citation type="journal article" date="2024" name="Plant">
        <title>Genomic evolution and insights into agronomic trait innovations of Sesamum species.</title>
        <authorList>
            <person name="Miao H."/>
            <person name="Wang L."/>
            <person name="Qu L."/>
            <person name="Liu H."/>
            <person name="Sun Y."/>
            <person name="Le M."/>
            <person name="Wang Q."/>
            <person name="Wei S."/>
            <person name="Zheng Y."/>
            <person name="Lin W."/>
            <person name="Duan Y."/>
            <person name="Cao H."/>
            <person name="Xiong S."/>
            <person name="Wang X."/>
            <person name="Wei L."/>
            <person name="Li C."/>
            <person name="Ma Q."/>
            <person name="Ju M."/>
            <person name="Zhao R."/>
            <person name="Li G."/>
            <person name="Mu C."/>
            <person name="Tian Q."/>
            <person name="Mei H."/>
            <person name="Zhang T."/>
            <person name="Gao T."/>
            <person name="Zhang H."/>
        </authorList>
    </citation>
    <scope>NUCLEOTIDE SEQUENCE</scope>
    <source>
        <strain evidence="3">3651</strain>
    </source>
</reference>
<evidence type="ECO:0000313" key="4">
    <source>
        <dbReference type="Proteomes" id="UP001293254"/>
    </source>
</evidence>
<feature type="compositionally biased region" description="Basic residues" evidence="1">
    <location>
        <begin position="91"/>
        <end position="100"/>
    </location>
</feature>
<gene>
    <name evidence="3" type="ORF">Salat_1068600</name>
</gene>
<dbReference type="EMBL" id="JACGWO010000003">
    <property type="protein sequence ID" value="KAK4433064.1"/>
    <property type="molecule type" value="Genomic_DNA"/>
</dbReference>
<keyword evidence="2" id="KW-0472">Membrane</keyword>
<feature type="region of interest" description="Disordered" evidence="1">
    <location>
        <begin position="1"/>
        <end position="21"/>
    </location>
</feature>
<feature type="region of interest" description="Disordered" evidence="1">
    <location>
        <begin position="91"/>
        <end position="112"/>
    </location>
</feature>
<proteinExistence type="predicted"/>
<feature type="compositionally biased region" description="Basic residues" evidence="1">
    <location>
        <begin position="1"/>
        <end position="12"/>
    </location>
</feature>
<dbReference type="AlphaFoldDB" id="A0AAE1YME9"/>
<dbReference type="Proteomes" id="UP001293254">
    <property type="component" value="Unassembled WGS sequence"/>
</dbReference>
<keyword evidence="2" id="KW-0812">Transmembrane</keyword>
<evidence type="ECO:0000313" key="3">
    <source>
        <dbReference type="EMBL" id="KAK4433064.1"/>
    </source>
</evidence>
<keyword evidence="2" id="KW-1133">Transmembrane helix</keyword>
<protein>
    <submittedName>
        <fullName evidence="3">Uncharacterized protein</fullName>
    </submittedName>
</protein>
<reference evidence="3" key="1">
    <citation type="submission" date="2020-06" db="EMBL/GenBank/DDBJ databases">
        <authorList>
            <person name="Li T."/>
            <person name="Hu X."/>
            <person name="Zhang T."/>
            <person name="Song X."/>
            <person name="Zhang H."/>
            <person name="Dai N."/>
            <person name="Sheng W."/>
            <person name="Hou X."/>
            <person name="Wei L."/>
        </authorList>
    </citation>
    <scope>NUCLEOTIDE SEQUENCE</scope>
    <source>
        <strain evidence="3">3651</strain>
        <tissue evidence="3">Leaf</tissue>
    </source>
</reference>
<name>A0AAE1YME9_9LAMI</name>
<evidence type="ECO:0000256" key="1">
    <source>
        <dbReference type="SAM" id="MobiDB-lite"/>
    </source>
</evidence>
<organism evidence="3 4">
    <name type="scientific">Sesamum alatum</name>
    <dbReference type="NCBI Taxonomy" id="300844"/>
    <lineage>
        <taxon>Eukaryota</taxon>
        <taxon>Viridiplantae</taxon>
        <taxon>Streptophyta</taxon>
        <taxon>Embryophyta</taxon>
        <taxon>Tracheophyta</taxon>
        <taxon>Spermatophyta</taxon>
        <taxon>Magnoliopsida</taxon>
        <taxon>eudicotyledons</taxon>
        <taxon>Gunneridae</taxon>
        <taxon>Pentapetalae</taxon>
        <taxon>asterids</taxon>
        <taxon>lamiids</taxon>
        <taxon>Lamiales</taxon>
        <taxon>Pedaliaceae</taxon>
        <taxon>Sesamum</taxon>
    </lineage>
</organism>
<accession>A0AAE1YME9</accession>
<comment type="caution">
    <text evidence="3">The sequence shown here is derived from an EMBL/GenBank/DDBJ whole genome shotgun (WGS) entry which is preliminary data.</text>
</comment>
<feature type="transmembrane region" description="Helical" evidence="2">
    <location>
        <begin position="29"/>
        <end position="47"/>
    </location>
</feature>
<evidence type="ECO:0000256" key="2">
    <source>
        <dbReference type="SAM" id="Phobius"/>
    </source>
</evidence>